<proteinExistence type="predicted"/>
<comment type="caution">
    <text evidence="2">The sequence shown here is derived from an EMBL/GenBank/DDBJ whole genome shotgun (WGS) entry which is preliminary data.</text>
</comment>
<evidence type="ECO:0000313" key="3">
    <source>
        <dbReference type="Proteomes" id="UP001596303"/>
    </source>
</evidence>
<dbReference type="Gene3D" id="3.30.1150.10">
    <property type="match status" value="1"/>
</dbReference>
<keyword evidence="1" id="KW-0732">Signal</keyword>
<organism evidence="2 3">
    <name type="scientific">Ponticaulis profundi</name>
    <dbReference type="NCBI Taxonomy" id="2665222"/>
    <lineage>
        <taxon>Bacteria</taxon>
        <taxon>Pseudomonadati</taxon>
        <taxon>Pseudomonadota</taxon>
        <taxon>Alphaproteobacteria</taxon>
        <taxon>Hyphomonadales</taxon>
        <taxon>Hyphomonadaceae</taxon>
        <taxon>Ponticaulis</taxon>
    </lineage>
</organism>
<evidence type="ECO:0000256" key="1">
    <source>
        <dbReference type="SAM" id="SignalP"/>
    </source>
</evidence>
<dbReference type="RefSeq" id="WP_377379076.1">
    <property type="nucleotide sequence ID" value="NZ_JBHSSW010000012.1"/>
</dbReference>
<name>A0ABW1SAQ0_9PROT</name>
<dbReference type="Proteomes" id="UP001596303">
    <property type="component" value="Unassembled WGS sequence"/>
</dbReference>
<dbReference type="SUPFAM" id="SSF74653">
    <property type="entry name" value="TolA/TonB C-terminal domain"/>
    <property type="match status" value="1"/>
</dbReference>
<sequence length="182" mass="20163">MGPKLLAISGLLCVLAAQSAFADECRERPNKPAKEIHKKLKVWMKKKDAVQYTGYMSRKVLEIPNLGCAERKLFQALLDDARDKLPESKMTELRSGLPVLHTDPSLYFPISMSEQGKNGDCVITFDLPRAGSATNIKANCDHEGFVESAEQAVASMVFSPLAIDDEFIPQEGLTYPLTYILD</sequence>
<dbReference type="EMBL" id="JBHSSW010000012">
    <property type="protein sequence ID" value="MFC6198670.1"/>
    <property type="molecule type" value="Genomic_DNA"/>
</dbReference>
<gene>
    <name evidence="2" type="ORF">ACFQDM_11290</name>
</gene>
<evidence type="ECO:0000313" key="2">
    <source>
        <dbReference type="EMBL" id="MFC6198670.1"/>
    </source>
</evidence>
<feature type="chain" id="PRO_5047068635" evidence="1">
    <location>
        <begin position="23"/>
        <end position="182"/>
    </location>
</feature>
<keyword evidence="3" id="KW-1185">Reference proteome</keyword>
<accession>A0ABW1SAQ0</accession>
<reference evidence="3" key="1">
    <citation type="journal article" date="2019" name="Int. J. Syst. Evol. Microbiol.">
        <title>The Global Catalogue of Microorganisms (GCM) 10K type strain sequencing project: providing services to taxonomists for standard genome sequencing and annotation.</title>
        <authorList>
            <consortium name="The Broad Institute Genomics Platform"/>
            <consortium name="The Broad Institute Genome Sequencing Center for Infectious Disease"/>
            <person name="Wu L."/>
            <person name="Ma J."/>
        </authorList>
    </citation>
    <scope>NUCLEOTIDE SEQUENCE [LARGE SCALE GENOMIC DNA]</scope>
    <source>
        <strain evidence="3">CGMCC-1.15741</strain>
    </source>
</reference>
<protein>
    <submittedName>
        <fullName evidence="2">Energy transducer TonB</fullName>
    </submittedName>
</protein>
<feature type="signal peptide" evidence="1">
    <location>
        <begin position="1"/>
        <end position="22"/>
    </location>
</feature>